<evidence type="ECO:0000256" key="1">
    <source>
        <dbReference type="PROSITE-ProRule" id="PRU00169"/>
    </source>
</evidence>
<dbReference type="InterPro" id="IPR052893">
    <property type="entry name" value="TCS_response_regulator"/>
</dbReference>
<dbReference type="EMBL" id="CP009788">
    <property type="protein sequence ID" value="AJE03870.1"/>
    <property type="molecule type" value="Genomic_DNA"/>
</dbReference>
<accession>A0A0B5BHC2</accession>
<proteinExistence type="predicted"/>
<organism evidence="3 4">
    <name type="scientific">Geobacter pickeringii</name>
    <dbReference type="NCBI Taxonomy" id="345632"/>
    <lineage>
        <taxon>Bacteria</taxon>
        <taxon>Pseudomonadati</taxon>
        <taxon>Thermodesulfobacteriota</taxon>
        <taxon>Desulfuromonadia</taxon>
        <taxon>Geobacterales</taxon>
        <taxon>Geobacteraceae</taxon>
        <taxon>Geobacter</taxon>
    </lineage>
</organism>
<gene>
    <name evidence="3" type="ORF">GPICK_11345</name>
</gene>
<dbReference type="SMART" id="SM00448">
    <property type="entry name" value="REC"/>
    <property type="match status" value="1"/>
</dbReference>
<dbReference type="OrthoDB" id="9793549at2"/>
<reference evidence="3 4" key="1">
    <citation type="journal article" date="2015" name="Genome Announc.">
        <title>Complete Genome of Geobacter pickeringii G13T, a Metal-Reducing Isolate from Sedimentary Kaolin Deposits.</title>
        <authorList>
            <person name="Badalamenti J.P."/>
            <person name="Bond D.R."/>
        </authorList>
    </citation>
    <scope>NUCLEOTIDE SEQUENCE [LARGE SCALE GENOMIC DNA]</scope>
    <source>
        <strain evidence="3 4">G13</strain>
    </source>
</reference>
<feature type="domain" description="Response regulatory" evidence="2">
    <location>
        <begin position="5"/>
        <end position="130"/>
    </location>
</feature>
<dbReference type="GO" id="GO:0000160">
    <property type="term" value="P:phosphorelay signal transduction system"/>
    <property type="evidence" value="ECO:0007669"/>
    <property type="project" value="InterPro"/>
</dbReference>
<keyword evidence="4" id="KW-1185">Reference proteome</keyword>
<dbReference type="PANTHER" id="PTHR44520">
    <property type="entry name" value="RESPONSE REGULATOR RCP1-RELATED"/>
    <property type="match status" value="1"/>
</dbReference>
<dbReference type="InterPro" id="IPR011006">
    <property type="entry name" value="CheY-like_superfamily"/>
</dbReference>
<dbReference type="CDD" id="cd17557">
    <property type="entry name" value="REC_Rcp-like"/>
    <property type="match status" value="1"/>
</dbReference>
<dbReference type="SUPFAM" id="SSF52172">
    <property type="entry name" value="CheY-like"/>
    <property type="match status" value="1"/>
</dbReference>
<dbReference type="KEGG" id="gpi:GPICK_11345"/>
<sequence length="131" mass="14380">MTELNVLLVEDNDDDRFLASRAMKKLSRPVRLEIARDGAEALRRLQGSCDAPAPELPALVILDLQLPRVDGMEVLQQLRQDPATKTVPVVIASSSDHPTDLDRCRQLGVAGFIMKPLDVAPLEEIIARMAG</sequence>
<dbReference type="InterPro" id="IPR001789">
    <property type="entry name" value="Sig_transdc_resp-reg_receiver"/>
</dbReference>
<name>A0A0B5BHC2_9BACT</name>
<protein>
    <recommendedName>
        <fullName evidence="2">Response regulatory domain-containing protein</fullName>
    </recommendedName>
</protein>
<dbReference type="Proteomes" id="UP000057609">
    <property type="component" value="Chromosome"/>
</dbReference>
<dbReference type="STRING" id="345632.GPICK_11345"/>
<evidence type="ECO:0000313" key="3">
    <source>
        <dbReference type="EMBL" id="AJE03870.1"/>
    </source>
</evidence>
<dbReference type="RefSeq" id="WP_039743301.1">
    <property type="nucleotide sequence ID" value="NZ_CP009788.1"/>
</dbReference>
<keyword evidence="1" id="KW-0597">Phosphoprotein</keyword>
<dbReference type="AlphaFoldDB" id="A0A0B5BHC2"/>
<dbReference type="PROSITE" id="PS50110">
    <property type="entry name" value="RESPONSE_REGULATORY"/>
    <property type="match status" value="1"/>
</dbReference>
<dbReference type="Pfam" id="PF00072">
    <property type="entry name" value="Response_reg"/>
    <property type="match status" value="1"/>
</dbReference>
<feature type="modified residue" description="4-aspartylphosphate" evidence="1">
    <location>
        <position position="63"/>
    </location>
</feature>
<dbReference type="Gene3D" id="3.40.50.2300">
    <property type="match status" value="1"/>
</dbReference>
<evidence type="ECO:0000259" key="2">
    <source>
        <dbReference type="PROSITE" id="PS50110"/>
    </source>
</evidence>
<evidence type="ECO:0000313" key="4">
    <source>
        <dbReference type="Proteomes" id="UP000057609"/>
    </source>
</evidence>
<dbReference type="PANTHER" id="PTHR44520:SF1">
    <property type="entry name" value="TWO-COMPONENT SYSTEM REGULATORY PROTEIN"/>
    <property type="match status" value="1"/>
</dbReference>
<dbReference type="HOGENOM" id="CLU_000445_69_17_7"/>